<proteinExistence type="predicted"/>
<evidence type="ECO:0000313" key="9">
    <source>
        <dbReference type="Proteomes" id="UP000260812"/>
    </source>
</evidence>
<evidence type="ECO:0000259" key="7">
    <source>
        <dbReference type="Pfam" id="PF00482"/>
    </source>
</evidence>
<evidence type="ECO:0000256" key="3">
    <source>
        <dbReference type="ARBA" id="ARBA00022692"/>
    </source>
</evidence>
<evidence type="ECO:0000256" key="2">
    <source>
        <dbReference type="ARBA" id="ARBA00022475"/>
    </source>
</evidence>
<dbReference type="GO" id="GO:0005886">
    <property type="term" value="C:plasma membrane"/>
    <property type="evidence" value="ECO:0007669"/>
    <property type="project" value="UniProtKB-SubCell"/>
</dbReference>
<evidence type="ECO:0000256" key="4">
    <source>
        <dbReference type="ARBA" id="ARBA00022989"/>
    </source>
</evidence>
<feature type="domain" description="Type II secretion system protein GspF" evidence="7">
    <location>
        <begin position="347"/>
        <end position="484"/>
    </location>
</feature>
<feature type="transmembrane region" description="Helical" evidence="6">
    <location>
        <begin position="303"/>
        <end position="324"/>
    </location>
</feature>
<dbReference type="Pfam" id="PF00482">
    <property type="entry name" value="T2SSF"/>
    <property type="match status" value="1"/>
</dbReference>
<name>A0A3E3ICY1_9FIRM</name>
<dbReference type="Proteomes" id="UP000260812">
    <property type="component" value="Unassembled WGS sequence"/>
</dbReference>
<comment type="subcellular location">
    <subcellularLocation>
        <location evidence="1">Cell membrane</location>
        <topology evidence="1">Multi-pass membrane protein</topology>
    </subcellularLocation>
</comment>
<feature type="transmembrane region" description="Helical" evidence="6">
    <location>
        <begin position="91"/>
        <end position="110"/>
    </location>
</feature>
<gene>
    <name evidence="8" type="ORF">DXC51_00965</name>
</gene>
<evidence type="ECO:0000313" key="8">
    <source>
        <dbReference type="EMBL" id="RGE64935.1"/>
    </source>
</evidence>
<dbReference type="AlphaFoldDB" id="A0A3E3ICY1"/>
<dbReference type="GeneID" id="97985488"/>
<dbReference type="RefSeq" id="WP_117543371.1">
    <property type="nucleotide sequence ID" value="NZ_QVLV01000001.1"/>
</dbReference>
<sequence>MWVIYAGIIAGIIVLLLISRSTKADADADMPAPCRLFLKPAAWLEERLLRLRQHLKMEKEPASRLQLKEDMEILYPREAKERLKSYNTGKLSTVLFLISIGALLSMAFYLSALMNKKLSEDGWLQRNSYGKGSLRVELEAWEGKKKEELQLEVQEREYTSKQLEEMLPEVRKALENEMRGDNSTLNEVSKDLNFPSSLPGYPFQITWECGNYELIHSDGKVTTKQLGEKGEITELRAVLTCGEEQWEEIFAVRVCPPALTEEERFRKLLEETVVKREKASRQEEGFLLPERVEMRQISWKEKITDNSILLFALFVAAGCILYRLQDRDLKKKLEQREEQLLLSYPEFISKLALLMGAGLPIRSAFQRMAADYQNRKTRNQELIYVYEELTLACREMESGITEAQAYEHFGQRCRLTQYRKCAALLSQNLKKGASGLLQALQQEAEHAFEERKRNARELGEKAGTRLLLPMMLMLVVVMVLIMVPACFSFAGM</sequence>
<evidence type="ECO:0000256" key="1">
    <source>
        <dbReference type="ARBA" id="ARBA00004651"/>
    </source>
</evidence>
<keyword evidence="5 6" id="KW-0472">Membrane</keyword>
<evidence type="ECO:0000256" key="6">
    <source>
        <dbReference type="SAM" id="Phobius"/>
    </source>
</evidence>
<protein>
    <recommendedName>
        <fullName evidence="7">Type II secretion system protein GspF domain-containing protein</fullName>
    </recommendedName>
</protein>
<reference evidence="8" key="1">
    <citation type="submission" date="2018-08" db="EMBL/GenBank/DDBJ databases">
        <title>A genome reference for cultivated species of the human gut microbiota.</title>
        <authorList>
            <person name="Zou Y."/>
            <person name="Xue W."/>
            <person name="Luo G."/>
        </authorList>
    </citation>
    <scope>NUCLEOTIDE SEQUENCE [LARGE SCALE GENOMIC DNA]</scope>
    <source>
        <strain evidence="8">TF05-5AC</strain>
    </source>
</reference>
<dbReference type="PANTHER" id="PTHR35007">
    <property type="entry name" value="INTEGRAL MEMBRANE PROTEIN-RELATED"/>
    <property type="match status" value="1"/>
</dbReference>
<dbReference type="PANTHER" id="PTHR35007:SF2">
    <property type="entry name" value="PILUS ASSEMBLE PROTEIN"/>
    <property type="match status" value="1"/>
</dbReference>
<keyword evidence="3 6" id="KW-0812">Transmembrane</keyword>
<dbReference type="EMBL" id="QVLV01000001">
    <property type="protein sequence ID" value="RGE64935.1"/>
    <property type="molecule type" value="Genomic_DNA"/>
</dbReference>
<dbReference type="InterPro" id="IPR018076">
    <property type="entry name" value="T2SS_GspF_dom"/>
</dbReference>
<keyword evidence="9" id="KW-1185">Reference proteome</keyword>
<keyword evidence="4 6" id="KW-1133">Transmembrane helix</keyword>
<keyword evidence="2" id="KW-1003">Cell membrane</keyword>
<organism evidence="8 9">
    <name type="scientific">Eisenbergiella massiliensis</name>
    <dbReference type="NCBI Taxonomy" id="1720294"/>
    <lineage>
        <taxon>Bacteria</taxon>
        <taxon>Bacillati</taxon>
        <taxon>Bacillota</taxon>
        <taxon>Clostridia</taxon>
        <taxon>Lachnospirales</taxon>
        <taxon>Lachnospiraceae</taxon>
        <taxon>Eisenbergiella</taxon>
    </lineage>
</organism>
<feature type="transmembrane region" description="Helical" evidence="6">
    <location>
        <begin position="466"/>
        <end position="490"/>
    </location>
</feature>
<evidence type="ECO:0000256" key="5">
    <source>
        <dbReference type="ARBA" id="ARBA00023136"/>
    </source>
</evidence>
<comment type="caution">
    <text evidence="8">The sequence shown here is derived from an EMBL/GenBank/DDBJ whole genome shotgun (WGS) entry which is preliminary data.</text>
</comment>
<accession>A0A3E3ICY1</accession>